<dbReference type="InterPro" id="IPR004358">
    <property type="entry name" value="Sig_transdc_His_kin-like_C"/>
</dbReference>
<dbReference type="GO" id="GO:0005886">
    <property type="term" value="C:plasma membrane"/>
    <property type="evidence" value="ECO:0007669"/>
    <property type="project" value="TreeGrafter"/>
</dbReference>
<feature type="compositionally biased region" description="Polar residues" evidence="7">
    <location>
        <begin position="829"/>
        <end position="847"/>
    </location>
</feature>
<evidence type="ECO:0000256" key="7">
    <source>
        <dbReference type="SAM" id="MobiDB-lite"/>
    </source>
</evidence>
<evidence type="ECO:0000313" key="10">
    <source>
        <dbReference type="EMBL" id="OGM47078.1"/>
    </source>
</evidence>
<dbReference type="PANTHER" id="PTHR43047">
    <property type="entry name" value="TWO-COMPONENT HISTIDINE PROTEIN KINASE"/>
    <property type="match status" value="1"/>
</dbReference>
<dbReference type="InterPro" id="IPR036890">
    <property type="entry name" value="HATPase_C_sf"/>
</dbReference>
<dbReference type="GO" id="GO:0000155">
    <property type="term" value="F:phosphorelay sensor kinase activity"/>
    <property type="evidence" value="ECO:0007669"/>
    <property type="project" value="InterPro"/>
</dbReference>
<reference evidence="10 11" key="1">
    <citation type="journal article" date="2016" name="Genome Biol. Evol.">
        <title>Draft genome sequence of an aflatoxigenic Aspergillus species, A. bombycis.</title>
        <authorList>
            <person name="Moore G.G."/>
            <person name="Mack B.M."/>
            <person name="Beltz S.B."/>
            <person name="Gilbert M.K."/>
        </authorList>
    </citation>
    <scope>NUCLEOTIDE SEQUENCE [LARGE SCALE GENOMIC DNA]</scope>
    <source>
        <strain evidence="11">NRRL 26010</strain>
    </source>
</reference>
<feature type="region of interest" description="Disordered" evidence="7">
    <location>
        <begin position="387"/>
        <end position="437"/>
    </location>
</feature>
<evidence type="ECO:0000259" key="8">
    <source>
        <dbReference type="PROSITE" id="PS50109"/>
    </source>
</evidence>
<feature type="modified residue" description="4-aspartylphosphate" evidence="6">
    <location>
        <position position="873"/>
    </location>
</feature>
<protein>
    <recommendedName>
        <fullName evidence="2">histidine kinase</fullName>
        <ecNumber evidence="2">2.7.13.3</ecNumber>
    </recommendedName>
</protein>
<gene>
    <name evidence="10" type="ORF">ABOM_003741</name>
</gene>
<feature type="domain" description="Response regulatory" evidence="9">
    <location>
        <begin position="783"/>
        <end position="966"/>
    </location>
</feature>
<keyword evidence="11" id="KW-1185">Reference proteome</keyword>
<dbReference type="SUPFAM" id="SSF52172">
    <property type="entry name" value="CheY-like"/>
    <property type="match status" value="1"/>
</dbReference>
<dbReference type="PANTHER" id="PTHR43047:SF2">
    <property type="entry name" value="HISTIDINE KINASE M7"/>
    <property type="match status" value="1"/>
</dbReference>
<dbReference type="PRINTS" id="PR00344">
    <property type="entry name" value="BCTRLSENSOR"/>
</dbReference>
<evidence type="ECO:0000256" key="6">
    <source>
        <dbReference type="PROSITE-ProRule" id="PRU00169"/>
    </source>
</evidence>
<comment type="catalytic activity">
    <reaction evidence="1">
        <text>ATP + protein L-histidine = ADP + protein N-phospho-L-histidine.</text>
        <dbReference type="EC" id="2.7.13.3"/>
    </reaction>
</comment>
<evidence type="ECO:0000256" key="1">
    <source>
        <dbReference type="ARBA" id="ARBA00000085"/>
    </source>
</evidence>
<feature type="region of interest" description="Disordered" evidence="7">
    <location>
        <begin position="829"/>
        <end position="858"/>
    </location>
</feature>
<dbReference type="FunFam" id="1.10.287.130:FF:000100">
    <property type="entry name" value="Sensor histidine kinase/response regulator"/>
    <property type="match status" value="1"/>
</dbReference>
<evidence type="ECO:0000256" key="5">
    <source>
        <dbReference type="ARBA" id="ARBA00022777"/>
    </source>
</evidence>
<organism evidence="10 11">
    <name type="scientific">Aspergillus bombycis</name>
    <dbReference type="NCBI Taxonomy" id="109264"/>
    <lineage>
        <taxon>Eukaryota</taxon>
        <taxon>Fungi</taxon>
        <taxon>Dikarya</taxon>
        <taxon>Ascomycota</taxon>
        <taxon>Pezizomycotina</taxon>
        <taxon>Eurotiomycetes</taxon>
        <taxon>Eurotiomycetidae</taxon>
        <taxon>Eurotiales</taxon>
        <taxon>Aspergillaceae</taxon>
        <taxon>Aspergillus</taxon>
    </lineage>
</organism>
<feature type="non-terminal residue" evidence="10">
    <location>
        <position position="1"/>
    </location>
</feature>
<dbReference type="EC" id="2.7.13.3" evidence="2"/>
<dbReference type="Pfam" id="PF02518">
    <property type="entry name" value="HATPase_c"/>
    <property type="match status" value="1"/>
</dbReference>
<keyword evidence="4" id="KW-0808">Transferase</keyword>
<feature type="domain" description="Histidine kinase" evidence="8">
    <location>
        <begin position="573"/>
        <end position="689"/>
    </location>
</feature>
<dbReference type="CDD" id="cd00082">
    <property type="entry name" value="HisKA"/>
    <property type="match status" value="1"/>
</dbReference>
<name>A0A1F8A709_9EURO</name>
<dbReference type="PROSITE" id="PS50110">
    <property type="entry name" value="RESPONSE_REGULATORY"/>
    <property type="match status" value="1"/>
</dbReference>
<feature type="compositionally biased region" description="Polar residues" evidence="7">
    <location>
        <begin position="707"/>
        <end position="722"/>
    </location>
</feature>
<comment type="caution">
    <text evidence="10">The sequence shown here is derived from an EMBL/GenBank/DDBJ whole genome shotgun (WGS) entry which is preliminary data.</text>
</comment>
<proteinExistence type="predicted"/>
<dbReference type="SMART" id="SM00387">
    <property type="entry name" value="HATPase_c"/>
    <property type="match status" value="1"/>
</dbReference>
<dbReference type="CDD" id="cd17546">
    <property type="entry name" value="REC_hyHK_CKI1_RcsC-like"/>
    <property type="match status" value="1"/>
</dbReference>
<feature type="region of interest" description="Disordered" evidence="7">
    <location>
        <begin position="703"/>
        <end position="762"/>
    </location>
</feature>
<dbReference type="InterPro" id="IPR003661">
    <property type="entry name" value="HisK_dim/P_dom"/>
</dbReference>
<dbReference type="InterPro" id="IPR003594">
    <property type="entry name" value="HATPase_dom"/>
</dbReference>
<evidence type="ECO:0000256" key="3">
    <source>
        <dbReference type="ARBA" id="ARBA00022553"/>
    </source>
</evidence>
<dbReference type="SUPFAM" id="SSF47384">
    <property type="entry name" value="Homodimeric domain of signal transducing histidine kinase"/>
    <property type="match status" value="1"/>
</dbReference>
<feature type="compositionally biased region" description="Polar residues" evidence="7">
    <location>
        <begin position="734"/>
        <end position="755"/>
    </location>
</feature>
<dbReference type="RefSeq" id="XP_022390795.1">
    <property type="nucleotide sequence ID" value="XM_022530871.1"/>
</dbReference>
<dbReference type="InterPro" id="IPR001789">
    <property type="entry name" value="Sig_transdc_resp-reg_receiver"/>
</dbReference>
<dbReference type="GeneID" id="34447131"/>
<dbReference type="Proteomes" id="UP000179179">
    <property type="component" value="Unassembled WGS sequence"/>
</dbReference>
<dbReference type="Gene3D" id="3.30.565.10">
    <property type="entry name" value="Histidine kinase-like ATPase, C-terminal domain"/>
    <property type="match status" value="1"/>
</dbReference>
<dbReference type="PROSITE" id="PS50109">
    <property type="entry name" value="HIS_KIN"/>
    <property type="match status" value="1"/>
</dbReference>
<dbReference type="STRING" id="109264.A0A1F8A709"/>
<dbReference type="FunFam" id="3.30.565.10:FF:000103">
    <property type="entry name" value="Sensor histidine kinase/response regulator"/>
    <property type="match status" value="1"/>
</dbReference>
<dbReference type="OrthoDB" id="60033at2759"/>
<evidence type="ECO:0000256" key="2">
    <source>
        <dbReference type="ARBA" id="ARBA00012438"/>
    </source>
</evidence>
<accession>A0A1F8A709</accession>
<dbReference type="SMART" id="SM00448">
    <property type="entry name" value="REC"/>
    <property type="match status" value="1"/>
</dbReference>
<evidence type="ECO:0000313" key="11">
    <source>
        <dbReference type="Proteomes" id="UP000179179"/>
    </source>
</evidence>
<evidence type="ECO:0000256" key="4">
    <source>
        <dbReference type="ARBA" id="ARBA00022679"/>
    </source>
</evidence>
<dbReference type="InterPro" id="IPR011006">
    <property type="entry name" value="CheY-like_superfamily"/>
</dbReference>
<dbReference type="AlphaFoldDB" id="A0A1F8A709"/>
<keyword evidence="5 10" id="KW-0418">Kinase</keyword>
<dbReference type="Gene3D" id="1.10.287.130">
    <property type="match status" value="1"/>
</dbReference>
<dbReference type="InterPro" id="IPR036097">
    <property type="entry name" value="HisK_dim/P_sf"/>
</dbReference>
<keyword evidence="3 6" id="KW-0597">Phosphoprotein</keyword>
<dbReference type="GO" id="GO:0009927">
    <property type="term" value="F:histidine phosphotransfer kinase activity"/>
    <property type="evidence" value="ECO:0007669"/>
    <property type="project" value="TreeGrafter"/>
</dbReference>
<dbReference type="InterPro" id="IPR005467">
    <property type="entry name" value="His_kinase_dom"/>
</dbReference>
<dbReference type="Gene3D" id="3.40.50.2300">
    <property type="match status" value="1"/>
</dbReference>
<feature type="region of interest" description="Disordered" evidence="7">
    <location>
        <begin position="896"/>
        <end position="921"/>
    </location>
</feature>
<dbReference type="EMBL" id="LYCR01000026">
    <property type="protein sequence ID" value="OGM47078.1"/>
    <property type="molecule type" value="Genomic_DNA"/>
</dbReference>
<evidence type="ECO:0000259" key="9">
    <source>
        <dbReference type="PROSITE" id="PS50110"/>
    </source>
</evidence>
<sequence length="981" mass="108196">SLLGLAVSATLNEACKPSHTMSDSVESEWSKTFVSAGRSKSFLPCKSECLSGDTSASTLLNDDPQADPLNHTHSGGHQSMAIEQLMKLKQELRGLDLESFWSRLMEHITSICNAQYGFVARRVRDDETVSNMGEHKPRLFGTAFYYNDGHQNVGMHRHRYFAGGNPLSHMDHGKPCLIPEKLGSLMLFDQDQLPFAAEGYLAIPLFSETQCLAHFGLMWSESGLQNRNLSWSLLEMVLYSLEDLIVQRIREDTTKTDRPSKDIKNPTKGHKIVDDGYLNALYGHPDFSSQPLKPFARSLSHELRTPMQGIVGMLDVMHATVREAIQGKPSPRAGYVFQSLKESIEMVQDSARRAVEAADNVVHAYDMNMQVPKTPQVERDNDLFGGPVQSPTPTCENRPSILADGTNVGINPYKRRRSNPPEFTVGSTPKQKMPRVTATKELSPRTEEVKNAVLESDKIIQATPAHQIEAVMANMVDPRPSLAVRRSAPHLLLEGININLKSPALRVTKLRDLLRLVINESLHVGGRPDFAVTNGTELGEKIELRSRSSNGEVFSKTIDWSVDTALPDTLFVDDRDLAKLISCVFLNAVKFTNSGVITVSATIGRKVGDILINVRDTGSGIPEAFLPNLFKPFAREDTSTTRSKDGLGLGLLVAKGLARKMGGDLICVRSATSGPDRGTEFEIRIPITQPEPCTRPIAPATKLLTPPQLSDPSRMSQQSGTSLDALLPPAMRTPIQQPSPSLTDETSSRTPTHSRSVPDIKSFGGSINGDAYDNKLGEKHPLTFLVAEDNKINRRVLVNMLKRLGYRDVYEACNGREAVRIMQDILTSQRPEEATNGSHAVTNQNGGSDDRSILKPPPKYRKKFKPVDVILMDLWMPEMDGYEATSRILQLVDQYHGQIPPNPGTSQRATDSHTAKHARTTPPTVLAVSADVTDDALGRASRVGMKGYMTKPYKLTDLERFIMSFCCGDDTAKQNNDSMKA</sequence>
<dbReference type="SUPFAM" id="SSF55874">
    <property type="entry name" value="ATPase domain of HSP90 chaperone/DNA topoisomerase II/histidine kinase"/>
    <property type="match status" value="1"/>
</dbReference>